<dbReference type="GO" id="GO:0046872">
    <property type="term" value="F:metal ion binding"/>
    <property type="evidence" value="ECO:0007669"/>
    <property type="project" value="UniProtKB-UniRule"/>
</dbReference>
<dbReference type="InterPro" id="IPR042211">
    <property type="entry name" value="CRISPR-assoc_Cas1_N"/>
</dbReference>
<feature type="binding site" evidence="10">
    <location>
        <position position="160"/>
    </location>
    <ligand>
        <name>Mn(2+)</name>
        <dbReference type="ChEBI" id="CHEBI:29035"/>
    </ligand>
</feature>
<dbReference type="GO" id="GO:0004519">
    <property type="term" value="F:endonuclease activity"/>
    <property type="evidence" value="ECO:0007669"/>
    <property type="project" value="UniProtKB-UniRule"/>
</dbReference>
<proteinExistence type="inferred from homology"/>
<dbReference type="GO" id="GO:0051607">
    <property type="term" value="P:defense response to virus"/>
    <property type="evidence" value="ECO:0007669"/>
    <property type="project" value="UniProtKB-UniRule"/>
</dbReference>
<dbReference type="Gene3D" id="1.20.120.920">
    <property type="entry name" value="CRISPR-associated endonuclease Cas1, C-terminal domain"/>
    <property type="match status" value="1"/>
</dbReference>
<dbReference type="GO" id="GO:0016787">
    <property type="term" value="F:hydrolase activity"/>
    <property type="evidence" value="ECO:0007669"/>
    <property type="project" value="UniProtKB-KW"/>
</dbReference>
<comment type="cofactor">
    <cofactor evidence="10">
        <name>Mg(2+)</name>
        <dbReference type="ChEBI" id="CHEBI:18420"/>
    </cofactor>
    <cofactor evidence="10">
        <name>Mn(2+)</name>
        <dbReference type="ChEBI" id="CHEBI:29035"/>
    </cofactor>
</comment>
<dbReference type="GO" id="GO:0003677">
    <property type="term" value="F:DNA binding"/>
    <property type="evidence" value="ECO:0007669"/>
    <property type="project" value="UniProtKB-KW"/>
</dbReference>
<evidence type="ECO:0000256" key="5">
    <source>
        <dbReference type="ARBA" id="ARBA00022842"/>
    </source>
</evidence>
<dbReference type="GO" id="GO:0043571">
    <property type="term" value="P:maintenance of CRISPR repeat elements"/>
    <property type="evidence" value="ECO:0007669"/>
    <property type="project" value="UniProtKB-UniRule"/>
</dbReference>
<dbReference type="PANTHER" id="PTHR34353:SF2">
    <property type="entry name" value="CRISPR-ASSOCIATED ENDONUCLEASE CAS1 1"/>
    <property type="match status" value="1"/>
</dbReference>
<keyword evidence="2 10" id="KW-0479">Metal-binding</keyword>
<keyword evidence="4 10" id="KW-0378">Hydrolase</keyword>
<reference evidence="11 12" key="1">
    <citation type="submission" date="2018-01" db="EMBL/GenBank/DDBJ databases">
        <title>Metagenomic assembled genomes from two thermal pools in the Uzon Caldera, Kamchatka, Russia.</title>
        <authorList>
            <person name="Wilkins L."/>
            <person name="Ettinger C."/>
        </authorList>
    </citation>
    <scope>NUCLEOTIDE SEQUENCE [LARGE SCALE GENOMIC DNA]</scope>
    <source>
        <strain evidence="11">ZAV-02</strain>
    </source>
</reference>
<dbReference type="CDD" id="cd09634">
    <property type="entry name" value="Cas1_I-II-III"/>
    <property type="match status" value="1"/>
</dbReference>
<keyword evidence="6 10" id="KW-0051">Antiviral defense</keyword>
<keyword evidence="7 10" id="KW-0238">DNA-binding</keyword>
<evidence type="ECO:0000256" key="4">
    <source>
        <dbReference type="ARBA" id="ARBA00022801"/>
    </source>
</evidence>
<evidence type="ECO:0000256" key="3">
    <source>
        <dbReference type="ARBA" id="ARBA00022759"/>
    </source>
</evidence>
<protein>
    <recommendedName>
        <fullName evidence="10">CRISPR-associated endonuclease Cas1</fullName>
        <ecNumber evidence="10">3.1.-.-</ecNumber>
    </recommendedName>
</protein>
<dbReference type="InterPro" id="IPR002729">
    <property type="entry name" value="CRISPR-assoc_Cas1"/>
</dbReference>
<evidence type="ECO:0000256" key="6">
    <source>
        <dbReference type="ARBA" id="ARBA00023118"/>
    </source>
</evidence>
<keyword evidence="8 10" id="KW-0464">Manganese</keyword>
<evidence type="ECO:0000256" key="9">
    <source>
        <dbReference type="ARBA" id="ARBA00038592"/>
    </source>
</evidence>
<evidence type="ECO:0000256" key="7">
    <source>
        <dbReference type="ARBA" id="ARBA00023125"/>
    </source>
</evidence>
<dbReference type="Gene3D" id="3.100.10.20">
    <property type="entry name" value="CRISPR-associated endonuclease Cas1, N-terminal domain"/>
    <property type="match status" value="1"/>
</dbReference>
<accession>A0A2J6WNH9</accession>
<dbReference type="NCBIfam" id="TIGR00287">
    <property type="entry name" value="cas1"/>
    <property type="match status" value="1"/>
</dbReference>
<evidence type="ECO:0000256" key="1">
    <source>
        <dbReference type="ARBA" id="ARBA00022722"/>
    </source>
</evidence>
<feature type="binding site" evidence="10">
    <location>
        <position position="225"/>
    </location>
    <ligand>
        <name>Mn(2+)</name>
        <dbReference type="ChEBI" id="CHEBI:29035"/>
    </ligand>
</feature>
<keyword evidence="5 10" id="KW-0460">Magnesium</keyword>
<sequence>MATLYVIEQGAELGCDGERIEVRRGADIIGSVPLVKLDDIVIFGNVGISTPAMKRLLDRGIEVTFMTVDGRYQGRLVGQVTAHVALRHAQYACAADPARALALAQRFVEGKLRNQRALLQRFSRNRAEPPPEAQTAADDLDAYIKRVKRTTQLSSLLGVEGSATARYFAGLRSLIGPEWSFSGRQRRPPPDPVNLLLSLGYTLLAHKVLGAVQAAGFDPYLGFLHSLDYGRPSLALDIMEEFRPILIDSLVVRICNDGRIRPEHFRPGEGERPIIITDEGKRAFLTAFEERMRTEATHPEGADSGPGKVPYTRCIALQARRLARVVRQRTDDYEPFAVR</sequence>
<keyword evidence="3 10" id="KW-0255">Endonuclease</keyword>
<comment type="similarity">
    <text evidence="10">Belongs to the CRISPR-associated endonuclease Cas1 family.</text>
</comment>
<gene>
    <name evidence="10 11" type="primary">cas1</name>
    <name evidence="11" type="ORF">C0184_17245</name>
</gene>
<evidence type="ECO:0000313" key="12">
    <source>
        <dbReference type="Proteomes" id="UP000243376"/>
    </source>
</evidence>
<dbReference type="EC" id="3.1.-.-" evidence="10"/>
<dbReference type="PANTHER" id="PTHR34353">
    <property type="entry name" value="CRISPR-ASSOCIATED ENDONUCLEASE CAS1 1"/>
    <property type="match status" value="1"/>
</dbReference>
<evidence type="ECO:0000256" key="8">
    <source>
        <dbReference type="ARBA" id="ARBA00023211"/>
    </source>
</evidence>
<feature type="binding site" evidence="10">
    <location>
        <position position="240"/>
    </location>
    <ligand>
        <name>Mn(2+)</name>
        <dbReference type="ChEBI" id="CHEBI:29035"/>
    </ligand>
</feature>
<comment type="subunit">
    <text evidence="9 10">Homodimer, forms a heterotetramer with a Cas2 homodimer.</text>
</comment>
<comment type="function">
    <text evidence="10">CRISPR (clustered regularly interspaced short palindromic repeat), is an adaptive immune system that provides protection against mobile genetic elements (viruses, transposable elements and conjugative plasmids). CRISPR clusters contain spacers, sequences complementary to antecedent mobile elements, and target invading nucleic acids. CRISPR clusters are transcribed and processed into CRISPR RNA (crRNA). Acts as a dsDNA endonuclease. Involved in the integration of spacer DNA into the CRISPR cassette.</text>
</comment>
<dbReference type="Proteomes" id="UP000243376">
    <property type="component" value="Unassembled WGS sequence"/>
</dbReference>
<dbReference type="Pfam" id="PF01867">
    <property type="entry name" value="Cas_Cas1"/>
    <property type="match status" value="1"/>
</dbReference>
<evidence type="ECO:0000313" key="11">
    <source>
        <dbReference type="EMBL" id="PMP71925.1"/>
    </source>
</evidence>
<comment type="caution">
    <text evidence="11">The sequence shown here is derived from an EMBL/GenBank/DDBJ whole genome shotgun (WGS) entry which is preliminary data.</text>
</comment>
<name>A0A2J6WNH9_9CHLR</name>
<dbReference type="EMBL" id="PNIQ01001156">
    <property type="protein sequence ID" value="PMP71925.1"/>
    <property type="molecule type" value="Genomic_DNA"/>
</dbReference>
<organism evidence="11 12">
    <name type="scientific">Chloroflexus aggregans</name>
    <dbReference type="NCBI Taxonomy" id="152260"/>
    <lineage>
        <taxon>Bacteria</taxon>
        <taxon>Bacillati</taxon>
        <taxon>Chloroflexota</taxon>
        <taxon>Chloroflexia</taxon>
        <taxon>Chloroflexales</taxon>
        <taxon>Chloroflexineae</taxon>
        <taxon>Chloroflexaceae</taxon>
        <taxon>Chloroflexus</taxon>
    </lineage>
</organism>
<evidence type="ECO:0000256" key="2">
    <source>
        <dbReference type="ARBA" id="ARBA00022723"/>
    </source>
</evidence>
<keyword evidence="1 10" id="KW-0540">Nuclease</keyword>
<dbReference type="AlphaFoldDB" id="A0A2J6WNH9"/>
<dbReference type="InterPro" id="IPR042206">
    <property type="entry name" value="CRISPR-assoc_Cas1_C"/>
</dbReference>
<evidence type="ECO:0000256" key="10">
    <source>
        <dbReference type="HAMAP-Rule" id="MF_01470"/>
    </source>
</evidence>
<dbReference type="InterPro" id="IPR050646">
    <property type="entry name" value="Cas1"/>
</dbReference>
<dbReference type="HAMAP" id="MF_01470">
    <property type="entry name" value="Cas1"/>
    <property type="match status" value="1"/>
</dbReference>